<keyword evidence="4" id="KW-1185">Reference proteome</keyword>
<accession>A0A094IY36</accession>
<evidence type="ECO:0000259" key="2">
    <source>
        <dbReference type="PROSITE" id="PS50035"/>
    </source>
</evidence>
<gene>
    <name evidence="3" type="ORF">IDSA_04910</name>
</gene>
<dbReference type="eggNOG" id="COG1502">
    <property type="taxonomic scope" value="Bacteria"/>
</dbReference>
<evidence type="ECO:0000313" key="3">
    <source>
        <dbReference type="EMBL" id="KFZ32017.1"/>
    </source>
</evidence>
<dbReference type="STRING" id="435908.IDSA_04910"/>
<dbReference type="PANTHER" id="PTHR21248:SF12">
    <property type="entry name" value="CARDIOLIPIN SYNTHASE C"/>
    <property type="match status" value="1"/>
</dbReference>
<feature type="domain" description="PLD phosphodiesterase" evidence="2">
    <location>
        <begin position="152"/>
        <end position="179"/>
    </location>
</feature>
<dbReference type="AlphaFoldDB" id="A0A094IY36"/>
<feature type="compositionally biased region" description="Basic residues" evidence="1">
    <location>
        <begin position="383"/>
        <end position="398"/>
    </location>
</feature>
<evidence type="ECO:0000313" key="4">
    <source>
        <dbReference type="Proteomes" id="UP000054363"/>
    </source>
</evidence>
<feature type="compositionally biased region" description="Polar residues" evidence="1">
    <location>
        <begin position="1"/>
        <end position="17"/>
    </location>
</feature>
<dbReference type="GO" id="GO:0032049">
    <property type="term" value="P:cardiolipin biosynthetic process"/>
    <property type="evidence" value="ECO:0007669"/>
    <property type="project" value="UniProtKB-ARBA"/>
</dbReference>
<name>A0A094IY36_9GAMM</name>
<dbReference type="PANTHER" id="PTHR21248">
    <property type="entry name" value="CARDIOLIPIN SYNTHASE"/>
    <property type="match status" value="1"/>
</dbReference>
<dbReference type="Gene3D" id="3.30.870.10">
    <property type="entry name" value="Endonuclease Chain A"/>
    <property type="match status" value="2"/>
</dbReference>
<dbReference type="SMART" id="SM00155">
    <property type="entry name" value="PLDc"/>
    <property type="match status" value="2"/>
</dbReference>
<protein>
    <recommendedName>
        <fullName evidence="2">PLD phosphodiesterase domain-containing protein</fullName>
    </recommendedName>
</protein>
<dbReference type="CDD" id="cd09111">
    <property type="entry name" value="PLDc_ymdC_like_1"/>
    <property type="match status" value="1"/>
</dbReference>
<evidence type="ECO:0000256" key="1">
    <source>
        <dbReference type="SAM" id="MobiDB-lite"/>
    </source>
</evidence>
<dbReference type="SUPFAM" id="SSF56024">
    <property type="entry name" value="Phospholipase D/nuclease"/>
    <property type="match status" value="2"/>
</dbReference>
<dbReference type="GO" id="GO:0030572">
    <property type="term" value="F:phosphatidyltransferase activity"/>
    <property type="evidence" value="ECO:0007669"/>
    <property type="project" value="UniProtKB-ARBA"/>
</dbReference>
<dbReference type="InterPro" id="IPR001736">
    <property type="entry name" value="PLipase_D/transphosphatidylase"/>
</dbReference>
<proteinExistence type="predicted"/>
<dbReference type="PROSITE" id="PS50035">
    <property type="entry name" value="PLD"/>
    <property type="match status" value="2"/>
</dbReference>
<dbReference type="CDD" id="cd09113">
    <property type="entry name" value="PLDc_ymdC_like_2"/>
    <property type="match status" value="1"/>
</dbReference>
<comment type="caution">
    <text evidence="3">The sequence shown here is derived from an EMBL/GenBank/DDBJ whole genome shotgun (WGS) entry which is preliminary data.</text>
</comment>
<dbReference type="Pfam" id="PF13091">
    <property type="entry name" value="PLDc_2"/>
    <property type="match status" value="2"/>
</dbReference>
<sequence length="510" mass="57892">MTKNSVPVLPSSSANSQRRQRPMSKTDTGRIAESIGPLLAEHPDETGVLPLTDSQEAFAARIQLAEQAEFTLDLQYYIWRNDRTGALMFEAIHKAADRGVKVRLLLDDINTAGMDSVLTGLQSHANIEIRLFNPLRIRWPRFINYLYDFPRINRRMHNKAFIVDGQLLISGGRNISDEYFGATDDLLFADLDALMIGDVVTRVADLFQQFWDCDSAVPLGELMTLVRPQSLAKLSERASVVESDPGARDYVEAIEKLSFFKKVREHELDFVWAETEMVCDAPSKGLGKAKPHQLIGHQLQKAVGEPASHINLVSPYFVPTRVGVDQLVKYAEQGIEIAILTNSLAATDVAVVHAGYAKWRKRLLRAGIQLFELQRLSPLARRQERKQRRQRMKGKKGRFGSSASSLHAKTFEIDHERVFFGSFNFDPRSAQLNTELGFVIHSCKLARMIAKEFSKTVPHYAYKIALVDNKIVWEERLGREVTRYHQEPSASLWRRAATRVLERLPIDWLL</sequence>
<dbReference type="InterPro" id="IPR025202">
    <property type="entry name" value="PLD-like_dom"/>
</dbReference>
<feature type="region of interest" description="Disordered" evidence="1">
    <location>
        <begin position="381"/>
        <end position="403"/>
    </location>
</feature>
<reference evidence="3 4" key="1">
    <citation type="submission" date="2014-06" db="EMBL/GenBank/DDBJ databases">
        <title>The draft genome sequence of Idiomarina salinarum ISL-52.</title>
        <authorList>
            <person name="Du J."/>
            <person name="Shao Z."/>
        </authorList>
    </citation>
    <scope>NUCLEOTIDE SEQUENCE [LARGE SCALE GENOMIC DNA]</scope>
    <source>
        <strain evidence="3 4">ISL-52</strain>
    </source>
</reference>
<dbReference type="OrthoDB" id="9814092at2"/>
<feature type="region of interest" description="Disordered" evidence="1">
    <location>
        <begin position="1"/>
        <end position="29"/>
    </location>
</feature>
<dbReference type="Proteomes" id="UP000054363">
    <property type="component" value="Unassembled WGS sequence"/>
</dbReference>
<organism evidence="3 4">
    <name type="scientific">Pseudidiomarina salinarum</name>
    <dbReference type="NCBI Taxonomy" id="435908"/>
    <lineage>
        <taxon>Bacteria</taxon>
        <taxon>Pseudomonadati</taxon>
        <taxon>Pseudomonadota</taxon>
        <taxon>Gammaproteobacteria</taxon>
        <taxon>Alteromonadales</taxon>
        <taxon>Idiomarinaceae</taxon>
        <taxon>Pseudidiomarina</taxon>
    </lineage>
</organism>
<feature type="domain" description="PLD phosphodiesterase" evidence="2">
    <location>
        <begin position="402"/>
        <end position="429"/>
    </location>
</feature>
<dbReference type="EMBL" id="JPER01000001">
    <property type="protein sequence ID" value="KFZ32017.1"/>
    <property type="molecule type" value="Genomic_DNA"/>
</dbReference>